<dbReference type="NCBIfam" id="NF047820">
    <property type="entry name" value="TalGalacDh"/>
    <property type="match status" value="1"/>
</dbReference>
<feature type="binding site" evidence="5">
    <location>
        <position position="232"/>
    </location>
    <ligand>
        <name>Mg(2+)</name>
        <dbReference type="ChEBI" id="CHEBI:18420"/>
    </ligand>
</feature>
<reference evidence="9" key="1">
    <citation type="journal article" date="2016" name="Genome Announc.">
        <title>Draft Genome Sequences of Five Rapidly Growing Mycobacterium Species, M. thermoresistibile, M. fortuitum subsp. acetamidolyticum, M. canariasense, M. brisbanense, and M. novocastrense.</title>
        <authorList>
            <person name="Katahira K."/>
            <person name="Ogura Y."/>
            <person name="Gotoh Y."/>
            <person name="Hayashi T."/>
        </authorList>
    </citation>
    <scope>NUCLEOTIDE SEQUENCE [LARGE SCALE GENOMIC DNA]</scope>
    <source>
        <strain evidence="9">JCM15298</strain>
    </source>
</reference>
<dbReference type="PROSITE" id="PS00909">
    <property type="entry name" value="MR_MLE_2"/>
    <property type="match status" value="1"/>
</dbReference>
<keyword evidence="9" id="KW-1185">Reference proteome</keyword>
<dbReference type="GO" id="GO:0000287">
    <property type="term" value="F:magnesium ion binding"/>
    <property type="evidence" value="ECO:0007669"/>
    <property type="project" value="TreeGrafter"/>
</dbReference>
<dbReference type="SMART" id="SM00922">
    <property type="entry name" value="MR_MLE"/>
    <property type="match status" value="1"/>
</dbReference>
<dbReference type="GO" id="GO:0016052">
    <property type="term" value="P:carbohydrate catabolic process"/>
    <property type="evidence" value="ECO:0007669"/>
    <property type="project" value="TreeGrafter"/>
</dbReference>
<dbReference type="SFLD" id="SFLDS00001">
    <property type="entry name" value="Enolase"/>
    <property type="match status" value="1"/>
</dbReference>
<dbReference type="SFLD" id="SFLDG00179">
    <property type="entry name" value="mandelate_racemase"/>
    <property type="match status" value="1"/>
</dbReference>
<dbReference type="Gene3D" id="3.20.20.120">
    <property type="entry name" value="Enolase-like C-terminal domain"/>
    <property type="match status" value="1"/>
</dbReference>
<evidence type="ECO:0000256" key="2">
    <source>
        <dbReference type="ARBA" id="ARBA00022842"/>
    </source>
</evidence>
<evidence type="ECO:0000313" key="9">
    <source>
        <dbReference type="Proteomes" id="UP000069443"/>
    </source>
</evidence>
<protein>
    <submittedName>
        <fullName evidence="8">Mandelate racemase/muconate lactonizing protein</fullName>
    </submittedName>
</protein>
<organism evidence="8 9">
    <name type="scientific">Mycolicibacterium canariasense</name>
    <name type="common">Mycobacterium canariasense</name>
    <dbReference type="NCBI Taxonomy" id="228230"/>
    <lineage>
        <taxon>Bacteria</taxon>
        <taxon>Bacillati</taxon>
        <taxon>Actinomycetota</taxon>
        <taxon>Actinomycetes</taxon>
        <taxon>Mycobacteriales</taxon>
        <taxon>Mycobacteriaceae</taxon>
        <taxon>Mycolicibacterium</taxon>
    </lineage>
</organism>
<feature type="active site" description="Proton donor/acceptor" evidence="3">
    <location>
        <position position="334"/>
    </location>
</feature>
<dbReference type="SUPFAM" id="SSF51604">
    <property type="entry name" value="Enolase C-terminal domain-like"/>
    <property type="match status" value="1"/>
</dbReference>
<dbReference type="InterPro" id="IPR013341">
    <property type="entry name" value="Mandelate_racemase_N_dom"/>
</dbReference>
<dbReference type="STRING" id="228230.RMCC_5678"/>
<dbReference type="GO" id="GO:1990594">
    <property type="term" value="F:L-altrarate dehydratase activity"/>
    <property type="evidence" value="ECO:0007669"/>
    <property type="project" value="InterPro"/>
</dbReference>
<feature type="binding site" evidence="4">
    <location>
        <begin position="52"/>
        <end position="54"/>
    </location>
    <ligand>
        <name>substrate</name>
    </ligand>
</feature>
<dbReference type="CDD" id="cd03316">
    <property type="entry name" value="MR_like"/>
    <property type="match status" value="1"/>
</dbReference>
<dbReference type="SUPFAM" id="SSF54826">
    <property type="entry name" value="Enolase N-terminal domain-like"/>
    <property type="match status" value="1"/>
</dbReference>
<dbReference type="EMBL" id="BCSY01000087">
    <property type="protein sequence ID" value="GAS98713.1"/>
    <property type="molecule type" value="Genomic_DNA"/>
</dbReference>
<gene>
    <name evidence="8" type="ORF">RMCC_5678</name>
</gene>
<dbReference type="AlphaFoldDB" id="A0A100WIL1"/>
<feature type="binding site" evidence="4">
    <location>
        <position position="354"/>
    </location>
    <ligand>
        <name>substrate</name>
    </ligand>
</feature>
<dbReference type="SFLD" id="SFLDF00134">
    <property type="entry name" value="L-talarate/galactarate_dehydra"/>
    <property type="match status" value="1"/>
</dbReference>
<dbReference type="InterPro" id="IPR029065">
    <property type="entry name" value="Enolase_C-like"/>
</dbReference>
<feature type="binding site" evidence="5">
    <location>
        <position position="284"/>
    </location>
    <ligand>
        <name>Mg(2+)</name>
        <dbReference type="ChEBI" id="CHEBI:18420"/>
    </ligand>
</feature>
<dbReference type="InterPro" id="IPR018110">
    <property type="entry name" value="Mandel_Rmase/mucon_lact_enz_CS"/>
</dbReference>
<dbReference type="PANTHER" id="PTHR13794">
    <property type="entry name" value="ENOLASE SUPERFAMILY, MANDELATE RACEMASE"/>
    <property type="match status" value="1"/>
</dbReference>
<feature type="site" description="Increases basicity of active site His" evidence="6">
    <location>
        <position position="307"/>
    </location>
</feature>
<dbReference type="GO" id="GO:0008867">
    <property type="term" value="F:galactarate dehydratase activity"/>
    <property type="evidence" value="ECO:0007669"/>
    <property type="project" value="InterPro"/>
</dbReference>
<dbReference type="InterPro" id="IPR013342">
    <property type="entry name" value="Mandelate_racemase_C"/>
</dbReference>
<evidence type="ECO:0000256" key="6">
    <source>
        <dbReference type="PIRSR" id="PIRSR633978-4"/>
    </source>
</evidence>
<dbReference type="InterPro" id="IPR046945">
    <property type="entry name" value="RHMD-like"/>
</dbReference>
<dbReference type="InterPro" id="IPR033978">
    <property type="entry name" value="L-talarate_dehydratase"/>
</dbReference>
<dbReference type="PANTHER" id="PTHR13794:SF58">
    <property type="entry name" value="MITOCHONDRIAL ENOLASE SUPERFAMILY MEMBER 1"/>
    <property type="match status" value="1"/>
</dbReference>
<reference evidence="9" key="2">
    <citation type="submission" date="2016-02" db="EMBL/GenBank/DDBJ databases">
        <title>Draft genome sequence of five rapidly growing Mycobacterium species.</title>
        <authorList>
            <person name="Katahira K."/>
            <person name="Gotou Y."/>
            <person name="Iida K."/>
            <person name="Ogura Y."/>
            <person name="Hayashi T."/>
        </authorList>
    </citation>
    <scope>NUCLEOTIDE SEQUENCE [LARGE SCALE GENOMIC DNA]</scope>
    <source>
        <strain evidence="9">JCM15298</strain>
    </source>
</reference>
<dbReference type="Proteomes" id="UP000069443">
    <property type="component" value="Unassembled WGS sequence"/>
</dbReference>
<keyword evidence="2 5" id="KW-0460">Magnesium</keyword>
<proteinExistence type="predicted"/>
<dbReference type="GO" id="GO:0009063">
    <property type="term" value="P:amino acid catabolic process"/>
    <property type="evidence" value="ECO:0007669"/>
    <property type="project" value="InterPro"/>
</dbReference>
<evidence type="ECO:0000256" key="3">
    <source>
        <dbReference type="PIRSR" id="PIRSR633978-1"/>
    </source>
</evidence>
<evidence type="ECO:0000256" key="5">
    <source>
        <dbReference type="PIRSR" id="PIRSR633978-3"/>
    </source>
</evidence>
<comment type="cofactor">
    <cofactor evidence="5">
        <name>Mg(2+)</name>
        <dbReference type="ChEBI" id="CHEBI:18420"/>
    </cofactor>
    <text evidence="5">Binds 1 Mg(2+) ion per subunit.</text>
</comment>
<accession>A0A100WIL1</accession>
<dbReference type="InterPro" id="IPR036849">
    <property type="entry name" value="Enolase-like_C_sf"/>
</dbReference>
<dbReference type="Pfam" id="PF13378">
    <property type="entry name" value="MR_MLE_C"/>
    <property type="match status" value="1"/>
</dbReference>
<feature type="binding site" evidence="4">
    <location>
        <position position="201"/>
    </location>
    <ligand>
        <name>substrate</name>
    </ligand>
</feature>
<feature type="binding site" evidence="4">
    <location>
        <position position="234"/>
    </location>
    <ligand>
        <name>substrate</name>
    </ligand>
</feature>
<comment type="caution">
    <text evidence="8">The sequence shown here is derived from an EMBL/GenBank/DDBJ whole genome shotgun (WGS) entry which is preliminary data.</text>
</comment>
<feature type="binding site" evidence="4">
    <location>
        <begin position="88"/>
        <end position="89"/>
    </location>
    <ligand>
        <name>substrate</name>
    </ligand>
</feature>
<dbReference type="InterPro" id="IPR029017">
    <property type="entry name" value="Enolase-like_N"/>
</dbReference>
<evidence type="ECO:0000256" key="4">
    <source>
        <dbReference type="PIRSR" id="PIRSR633978-2"/>
    </source>
</evidence>
<dbReference type="Pfam" id="PF02746">
    <property type="entry name" value="MR_MLE_N"/>
    <property type="match status" value="1"/>
</dbReference>
<keyword evidence="1 5" id="KW-0479">Metal-binding</keyword>
<name>A0A100WIL1_MYCCR</name>
<evidence type="ECO:0000313" key="8">
    <source>
        <dbReference type="EMBL" id="GAS98713.1"/>
    </source>
</evidence>
<evidence type="ECO:0000259" key="7">
    <source>
        <dbReference type="SMART" id="SM00922"/>
    </source>
</evidence>
<feature type="domain" description="Mandelate racemase/muconate lactonizing enzyme C-terminal" evidence="7">
    <location>
        <begin position="182"/>
        <end position="279"/>
    </location>
</feature>
<sequence length="401" mass="43364">MEGMTTTAPISSALSAPDAAIKALAAGAATQDRIDRVRLSSVTLPLKTPISDAKVLTGRQKPMTEVAFLFAEIHTADGHSGIGFSYSKRAGGPAQFAHAQEVAPVLIGEDPNDIAKIWTKLVWAGASVGRSGVATQAIAAFDIALWDLKAKRANLPIAKLIGSHRDSVPTYNTSGGFLHTPIEQVLENASAALAAGIGGIKIKVGQPDWRTDIARLEKVREHLGDDVPLMVDANQQWDRPTAMRMGRILEKFNLVWIEEPLDAYDAEGHADLARALDTSIATGEMLASVGEHQRLIDADSVDIIQPDAPRIGGITQFLKLSTLAEQKFLQLAPHFAMEIHLHLAATYPHGVWVEHFDWLDPLFNEQLEISDGRMHLSDRAGLGFTLSEQARAWTVGTADFS</sequence>
<evidence type="ECO:0000256" key="1">
    <source>
        <dbReference type="ARBA" id="ARBA00022723"/>
    </source>
</evidence>
<feature type="active site" description="Proton acceptor" evidence="3">
    <location>
        <position position="203"/>
    </location>
</feature>
<feature type="binding site" evidence="5">
    <location>
        <position position="258"/>
    </location>
    <ligand>
        <name>Mg(2+)</name>
        <dbReference type="ChEBI" id="CHEBI:18420"/>
    </ligand>
</feature>
<dbReference type="Gene3D" id="3.30.390.10">
    <property type="entry name" value="Enolase-like, N-terminal domain"/>
    <property type="match status" value="1"/>
</dbReference>